<dbReference type="Proteomes" id="UP001630127">
    <property type="component" value="Unassembled WGS sequence"/>
</dbReference>
<evidence type="ECO:0000313" key="3">
    <source>
        <dbReference type="Proteomes" id="UP001630127"/>
    </source>
</evidence>
<evidence type="ECO:0000259" key="1">
    <source>
        <dbReference type="Pfam" id="PF13952"/>
    </source>
</evidence>
<protein>
    <recommendedName>
        <fullName evidence="1">DUF4216 domain-containing protein</fullName>
    </recommendedName>
</protein>
<proteinExistence type="predicted"/>
<sequence>MAFASGPKTHESSKTTQNSGIMCKASTVNYASVKDKNPILGKVTYYGVLTDIINNYYANNMEYLLFRCDWVNNERGCKQDEFKFTLVNFDHVMYLDNLPIDEPFIFSTQAEQVWYVADPLEPSWKIVAKMTRRDDFDVYSRDPNIEPIILQELDDRPLGDDRYGGWVRQEVEGTIVADEAFVEHVGFEDLV</sequence>
<comment type="caution">
    <text evidence="2">The sequence shown here is derived from an EMBL/GenBank/DDBJ whole genome shotgun (WGS) entry which is preliminary data.</text>
</comment>
<keyword evidence="3" id="KW-1185">Reference proteome</keyword>
<dbReference type="AlphaFoldDB" id="A0ABD3ANS0"/>
<dbReference type="Pfam" id="PF13952">
    <property type="entry name" value="DUF4216"/>
    <property type="match status" value="1"/>
</dbReference>
<evidence type="ECO:0000313" key="2">
    <source>
        <dbReference type="EMBL" id="KAL3532831.1"/>
    </source>
</evidence>
<name>A0ABD3ANS0_9GENT</name>
<dbReference type="PANTHER" id="PTHR48258:SF15">
    <property type="entry name" value="OS02G0543900 PROTEIN"/>
    <property type="match status" value="1"/>
</dbReference>
<dbReference type="EMBL" id="JBJUIK010000003">
    <property type="protein sequence ID" value="KAL3532831.1"/>
    <property type="molecule type" value="Genomic_DNA"/>
</dbReference>
<dbReference type="PANTHER" id="PTHR48258">
    <property type="entry name" value="DUF4218 DOMAIN-CONTAINING PROTEIN-RELATED"/>
    <property type="match status" value="1"/>
</dbReference>
<gene>
    <name evidence="2" type="ORF">ACH5RR_006352</name>
</gene>
<feature type="domain" description="DUF4216" evidence="1">
    <location>
        <begin position="57"/>
        <end position="127"/>
    </location>
</feature>
<accession>A0ABD3ANS0</accession>
<organism evidence="2 3">
    <name type="scientific">Cinchona calisaya</name>
    <dbReference type="NCBI Taxonomy" id="153742"/>
    <lineage>
        <taxon>Eukaryota</taxon>
        <taxon>Viridiplantae</taxon>
        <taxon>Streptophyta</taxon>
        <taxon>Embryophyta</taxon>
        <taxon>Tracheophyta</taxon>
        <taxon>Spermatophyta</taxon>
        <taxon>Magnoliopsida</taxon>
        <taxon>eudicotyledons</taxon>
        <taxon>Gunneridae</taxon>
        <taxon>Pentapetalae</taxon>
        <taxon>asterids</taxon>
        <taxon>lamiids</taxon>
        <taxon>Gentianales</taxon>
        <taxon>Rubiaceae</taxon>
        <taxon>Cinchonoideae</taxon>
        <taxon>Cinchoneae</taxon>
        <taxon>Cinchona</taxon>
    </lineage>
</organism>
<dbReference type="InterPro" id="IPR025312">
    <property type="entry name" value="DUF4216"/>
</dbReference>
<reference evidence="2 3" key="1">
    <citation type="submission" date="2024-11" db="EMBL/GenBank/DDBJ databases">
        <title>A near-complete genome assembly of Cinchona calisaya.</title>
        <authorList>
            <person name="Lian D.C."/>
            <person name="Zhao X.W."/>
            <person name="Wei L."/>
        </authorList>
    </citation>
    <scope>NUCLEOTIDE SEQUENCE [LARGE SCALE GENOMIC DNA]</scope>
    <source>
        <tissue evidence="2">Nenye</tissue>
    </source>
</reference>